<feature type="transmembrane region" description="Helical" evidence="3">
    <location>
        <begin position="34"/>
        <end position="52"/>
    </location>
</feature>
<sequence length="268" mass="30263">MSVWSGADIFAEGGAGLLTLVWLYLILKSRPSGRITNLLTLGLGLMFVAWWADTLDEFIALPDAITWDHWLESGSMSLGLVLLTYGLYHWHHEQLAISQQRQKQERLVREHRYFDHLTPLAGAQYLKDQIDSDRKQSRQYSSSLIALDLDNFDAVNQTYGHAEGDRVLQAVSQIILLNIRNQDLLCRLAGDRFVVLLPHTGESQAKIFADEITNSLFHYAYRSYTHGEKISISATSAVIMAHQESSEQLLSRLQLAIAKAKTPLARRA</sequence>
<dbReference type="Gene3D" id="3.30.70.270">
    <property type="match status" value="1"/>
</dbReference>
<dbReference type="InterPro" id="IPR050469">
    <property type="entry name" value="Diguanylate_Cyclase"/>
</dbReference>
<evidence type="ECO:0000256" key="2">
    <source>
        <dbReference type="ARBA" id="ARBA00034247"/>
    </source>
</evidence>
<evidence type="ECO:0000313" key="6">
    <source>
        <dbReference type="Proteomes" id="UP001409585"/>
    </source>
</evidence>
<keyword evidence="6" id="KW-1185">Reference proteome</keyword>
<dbReference type="GO" id="GO:0052621">
    <property type="term" value="F:diguanylate cyclase activity"/>
    <property type="evidence" value="ECO:0007669"/>
    <property type="project" value="UniProtKB-EC"/>
</dbReference>
<keyword evidence="3" id="KW-0472">Membrane</keyword>
<comment type="catalytic activity">
    <reaction evidence="2">
        <text>2 GTP = 3',3'-c-di-GMP + 2 diphosphate</text>
        <dbReference type="Rhea" id="RHEA:24898"/>
        <dbReference type="ChEBI" id="CHEBI:33019"/>
        <dbReference type="ChEBI" id="CHEBI:37565"/>
        <dbReference type="ChEBI" id="CHEBI:58805"/>
        <dbReference type="EC" id="2.7.7.65"/>
    </reaction>
</comment>
<reference evidence="6" key="1">
    <citation type="journal article" date="2019" name="Int. J. Syst. Evol. Microbiol.">
        <title>The Global Catalogue of Microorganisms (GCM) 10K type strain sequencing project: providing services to taxonomists for standard genome sequencing and annotation.</title>
        <authorList>
            <consortium name="The Broad Institute Genomics Platform"/>
            <consortium name="The Broad Institute Genome Sequencing Center for Infectious Disease"/>
            <person name="Wu L."/>
            <person name="Ma J."/>
        </authorList>
    </citation>
    <scope>NUCLEOTIDE SEQUENCE [LARGE SCALE GENOMIC DNA]</scope>
    <source>
        <strain evidence="6">JCM 19134</strain>
    </source>
</reference>
<dbReference type="SMART" id="SM00267">
    <property type="entry name" value="GGDEF"/>
    <property type="match status" value="1"/>
</dbReference>
<comment type="caution">
    <text evidence="5">The sequence shown here is derived from an EMBL/GenBank/DDBJ whole genome shotgun (WGS) entry which is preliminary data.</text>
</comment>
<evidence type="ECO:0000256" key="3">
    <source>
        <dbReference type="SAM" id="Phobius"/>
    </source>
</evidence>
<dbReference type="NCBIfam" id="TIGR00254">
    <property type="entry name" value="GGDEF"/>
    <property type="match status" value="1"/>
</dbReference>
<dbReference type="PANTHER" id="PTHR45138">
    <property type="entry name" value="REGULATORY COMPONENTS OF SENSORY TRANSDUCTION SYSTEM"/>
    <property type="match status" value="1"/>
</dbReference>
<gene>
    <name evidence="5" type="ORF">GCM10025791_47140</name>
</gene>
<feature type="domain" description="GGDEF" evidence="4">
    <location>
        <begin position="140"/>
        <end position="268"/>
    </location>
</feature>
<dbReference type="AlphaFoldDB" id="A0AAV3U9M4"/>
<proteinExistence type="predicted"/>
<evidence type="ECO:0000313" key="5">
    <source>
        <dbReference type="EMBL" id="GAA4960407.1"/>
    </source>
</evidence>
<dbReference type="PANTHER" id="PTHR45138:SF9">
    <property type="entry name" value="DIGUANYLATE CYCLASE DGCM-RELATED"/>
    <property type="match status" value="1"/>
</dbReference>
<evidence type="ECO:0000256" key="1">
    <source>
        <dbReference type="ARBA" id="ARBA00012528"/>
    </source>
</evidence>
<accession>A0AAV3U9M4</accession>
<dbReference type="InterPro" id="IPR000160">
    <property type="entry name" value="GGDEF_dom"/>
</dbReference>
<keyword evidence="3" id="KW-0812">Transmembrane</keyword>
<dbReference type="PROSITE" id="PS50887">
    <property type="entry name" value="GGDEF"/>
    <property type="match status" value="1"/>
</dbReference>
<feature type="transmembrane region" description="Helical" evidence="3">
    <location>
        <begin position="6"/>
        <end position="27"/>
    </location>
</feature>
<keyword evidence="3" id="KW-1133">Transmembrane helix</keyword>
<dbReference type="EC" id="2.7.7.65" evidence="1"/>
<dbReference type="Pfam" id="PF00990">
    <property type="entry name" value="GGDEF"/>
    <property type="match status" value="1"/>
</dbReference>
<dbReference type="EMBL" id="BAABLX010000079">
    <property type="protein sequence ID" value="GAA4960407.1"/>
    <property type="molecule type" value="Genomic_DNA"/>
</dbReference>
<dbReference type="InterPro" id="IPR029787">
    <property type="entry name" value="Nucleotide_cyclase"/>
</dbReference>
<dbReference type="CDD" id="cd01949">
    <property type="entry name" value="GGDEF"/>
    <property type="match status" value="1"/>
</dbReference>
<organism evidence="5 6">
    <name type="scientific">Halioxenophilus aromaticivorans</name>
    <dbReference type="NCBI Taxonomy" id="1306992"/>
    <lineage>
        <taxon>Bacteria</taxon>
        <taxon>Pseudomonadati</taxon>
        <taxon>Pseudomonadota</taxon>
        <taxon>Gammaproteobacteria</taxon>
        <taxon>Alteromonadales</taxon>
        <taxon>Alteromonadaceae</taxon>
        <taxon>Halioxenophilus</taxon>
    </lineage>
</organism>
<dbReference type="Proteomes" id="UP001409585">
    <property type="component" value="Unassembled WGS sequence"/>
</dbReference>
<evidence type="ECO:0000259" key="4">
    <source>
        <dbReference type="PROSITE" id="PS50887"/>
    </source>
</evidence>
<name>A0AAV3U9M4_9ALTE</name>
<dbReference type="SUPFAM" id="SSF55073">
    <property type="entry name" value="Nucleotide cyclase"/>
    <property type="match status" value="1"/>
</dbReference>
<protein>
    <recommendedName>
        <fullName evidence="1">diguanylate cyclase</fullName>
        <ecNumber evidence="1">2.7.7.65</ecNumber>
    </recommendedName>
</protein>
<dbReference type="InterPro" id="IPR043128">
    <property type="entry name" value="Rev_trsase/Diguanyl_cyclase"/>
</dbReference>